<feature type="domain" description="NAD-dependent epimerase/dehydratase" evidence="2">
    <location>
        <begin position="3"/>
        <end position="179"/>
    </location>
</feature>
<dbReference type="Pfam" id="PF01370">
    <property type="entry name" value="Epimerase"/>
    <property type="match status" value="1"/>
</dbReference>
<dbReference type="SUPFAM" id="SSF51735">
    <property type="entry name" value="NAD(P)-binding Rossmann-fold domains"/>
    <property type="match status" value="1"/>
</dbReference>
<keyword evidence="4" id="KW-1185">Reference proteome</keyword>
<dbReference type="Proteomes" id="UP000001024">
    <property type="component" value="Chromosome"/>
</dbReference>
<dbReference type="Gene3D" id="3.90.25.10">
    <property type="entry name" value="UDP-galactose 4-epimerase, domain 1"/>
    <property type="match status" value="1"/>
</dbReference>
<dbReference type="STRING" id="273075.gene:9571913"/>
<name>Q9HKA8_THEAC</name>
<dbReference type="Gene3D" id="3.40.50.720">
    <property type="entry name" value="NAD(P)-binding Rossmann-like Domain"/>
    <property type="match status" value="2"/>
</dbReference>
<dbReference type="EnsemblBacteria" id="CAC11831">
    <property type="protein sequence ID" value="CAC11831"/>
    <property type="gene ID" value="CAC11831"/>
</dbReference>
<dbReference type="InterPro" id="IPR036291">
    <property type="entry name" value="NAD(P)-bd_dom_sf"/>
</dbReference>
<proteinExistence type="inferred from homology"/>
<dbReference type="PaxDb" id="273075-Ta0693"/>
<dbReference type="HOGENOM" id="CLU_007383_1_7_2"/>
<dbReference type="AlphaFoldDB" id="Q9HKA8"/>
<reference evidence="3 4" key="1">
    <citation type="journal article" date="2000" name="Nature">
        <title>The genome sequence of the thermoacidophilic scavenger Thermoplasma acidophilum.</title>
        <authorList>
            <person name="Ruepp A."/>
            <person name="Graml W."/>
            <person name="Santos-Martinez M.L."/>
            <person name="Koretke K.K."/>
            <person name="Volker C."/>
            <person name="Mewes H.W."/>
            <person name="Frishman D."/>
            <person name="Stocker S."/>
            <person name="Lupas A.N."/>
            <person name="Baumeister W."/>
        </authorList>
    </citation>
    <scope>NUCLEOTIDE SEQUENCE [LARGE SCALE GENOMIC DNA]</scope>
    <source>
        <strain evidence="4">ATCC 25905 / DSM 1728 / JCM 9062 / NBRC 15155 / AMRC-C165</strain>
    </source>
</reference>
<organism evidence="3 4">
    <name type="scientific">Thermoplasma acidophilum (strain ATCC 25905 / DSM 1728 / JCM 9062 / NBRC 15155 / AMRC-C165)</name>
    <dbReference type="NCBI Taxonomy" id="273075"/>
    <lineage>
        <taxon>Archaea</taxon>
        <taxon>Methanobacteriati</taxon>
        <taxon>Thermoplasmatota</taxon>
        <taxon>Thermoplasmata</taxon>
        <taxon>Thermoplasmatales</taxon>
        <taxon>Thermoplasmataceae</taxon>
        <taxon>Thermoplasma</taxon>
    </lineage>
</organism>
<evidence type="ECO:0000259" key="2">
    <source>
        <dbReference type="Pfam" id="PF01370"/>
    </source>
</evidence>
<dbReference type="PANTHER" id="PTHR43000">
    <property type="entry name" value="DTDP-D-GLUCOSE 4,6-DEHYDRATASE-RELATED"/>
    <property type="match status" value="1"/>
</dbReference>
<dbReference type="OrthoDB" id="4907at2157"/>
<dbReference type="eggNOG" id="arCOG04627">
    <property type="taxonomic scope" value="Archaea"/>
</dbReference>
<evidence type="ECO:0000256" key="1">
    <source>
        <dbReference type="ARBA" id="ARBA00007637"/>
    </source>
</evidence>
<sequence length="259" mass="29640">MKILVTGNKGFIGGHIYNYLKARNYEVYGYDIGDTLEDVKYDFIIHMAARGLIRLSKEYPYEYFQDGLALTMKFLELARKNNSMFIFPSSGSIENPTNPYSLGKKQAVEWIRLFNKLYNLNYFILKFFNIYGENARKGAVYLFTRAALTGETATVYGDGSHVRDYLYVGDVVKLVEDIINGRLNSGEYEVGSGIGTSVNELISLIEDVTKRKIKFIRKDYVVDEADNLVAKNTVIKRPLPLKEGIERVMQWIKESEIKA</sequence>
<accession>Q9HKA8</accession>
<dbReference type="KEGG" id="tac:Ta0693"/>
<dbReference type="InterPro" id="IPR001509">
    <property type="entry name" value="Epimerase_deHydtase"/>
</dbReference>
<dbReference type="EMBL" id="AL445065">
    <property type="protein sequence ID" value="CAC11831.1"/>
    <property type="molecule type" value="Genomic_DNA"/>
</dbReference>
<evidence type="ECO:0000313" key="3">
    <source>
        <dbReference type="EMBL" id="CAC11831.1"/>
    </source>
</evidence>
<gene>
    <name evidence="3" type="ordered locus">Ta0693</name>
</gene>
<protein>
    <recommendedName>
        <fullName evidence="2">NAD-dependent epimerase/dehydratase domain-containing protein</fullName>
    </recommendedName>
</protein>
<dbReference type="RefSeq" id="WP_010901115.1">
    <property type="nucleotide sequence ID" value="NC_002578.1"/>
</dbReference>
<evidence type="ECO:0000313" key="4">
    <source>
        <dbReference type="Proteomes" id="UP000001024"/>
    </source>
</evidence>
<comment type="similarity">
    <text evidence="1">Belongs to the NAD(P)-dependent epimerase/dehydratase family.</text>
</comment>
<dbReference type="InParanoid" id="Q9HKA8"/>